<reference evidence="1" key="1">
    <citation type="submission" date="2014-09" db="EMBL/GenBank/DDBJ databases">
        <authorList>
            <person name="Magalhaes I.L.F."/>
            <person name="Oliveira U."/>
            <person name="Santos F.R."/>
            <person name="Vidigal T.H.D.A."/>
            <person name="Brescovit A.D."/>
            <person name="Santos A.J."/>
        </authorList>
    </citation>
    <scope>NUCLEOTIDE SEQUENCE</scope>
    <source>
        <tissue evidence="1">Shoot tissue taken approximately 20 cm above the soil surface</tissue>
    </source>
</reference>
<proteinExistence type="predicted"/>
<organism evidence="1">
    <name type="scientific">Arundo donax</name>
    <name type="common">Giant reed</name>
    <name type="synonym">Donax arundinaceus</name>
    <dbReference type="NCBI Taxonomy" id="35708"/>
    <lineage>
        <taxon>Eukaryota</taxon>
        <taxon>Viridiplantae</taxon>
        <taxon>Streptophyta</taxon>
        <taxon>Embryophyta</taxon>
        <taxon>Tracheophyta</taxon>
        <taxon>Spermatophyta</taxon>
        <taxon>Magnoliopsida</taxon>
        <taxon>Liliopsida</taxon>
        <taxon>Poales</taxon>
        <taxon>Poaceae</taxon>
        <taxon>PACMAD clade</taxon>
        <taxon>Arundinoideae</taxon>
        <taxon>Arundineae</taxon>
        <taxon>Arundo</taxon>
    </lineage>
</organism>
<dbReference type="EMBL" id="GBRH01274986">
    <property type="protein sequence ID" value="JAD22909.1"/>
    <property type="molecule type" value="Transcribed_RNA"/>
</dbReference>
<accession>A0A0A8YAH4</accession>
<reference evidence="1" key="2">
    <citation type="journal article" date="2015" name="Data Brief">
        <title>Shoot transcriptome of the giant reed, Arundo donax.</title>
        <authorList>
            <person name="Barrero R.A."/>
            <person name="Guerrero F.D."/>
            <person name="Moolhuijzen P."/>
            <person name="Goolsby J.A."/>
            <person name="Tidwell J."/>
            <person name="Bellgard S.E."/>
            <person name="Bellgard M.I."/>
        </authorList>
    </citation>
    <scope>NUCLEOTIDE SEQUENCE</scope>
    <source>
        <tissue evidence="1">Shoot tissue taken approximately 20 cm above the soil surface</tissue>
    </source>
</reference>
<dbReference type="AlphaFoldDB" id="A0A0A8YAH4"/>
<evidence type="ECO:0000313" key="1">
    <source>
        <dbReference type="EMBL" id="JAD22909.1"/>
    </source>
</evidence>
<protein>
    <submittedName>
        <fullName evidence="1">Uncharacterized protein</fullName>
    </submittedName>
</protein>
<name>A0A0A8YAH4_ARUDO</name>
<sequence>MGELGARRFGIKHRRLGLLHNEFRNVFGINRQSGLLPREMMTVELTTSHLSPNRVHLPEFSNGMFFCSNLRTI</sequence>